<dbReference type="Proteomes" id="UP000467700">
    <property type="component" value="Unassembled WGS sequence"/>
</dbReference>
<dbReference type="InterPro" id="IPR011989">
    <property type="entry name" value="ARM-like"/>
</dbReference>
<sequence length="105" mass="11868">MFSRKVKAPPGLQGEIWNKHYSAYLTVVGMKHPDECHGVALQAVEFWSTVCEEEVDLALEAQEAAEYGDIPETESRFFAEIALPENMPVLLQLLTQQEEDAEEDE</sequence>
<dbReference type="InterPro" id="IPR016024">
    <property type="entry name" value="ARM-type_fold"/>
</dbReference>
<dbReference type="AlphaFoldDB" id="A0A8S0VQ33"/>
<dbReference type="OrthoDB" id="10263328at2759"/>
<gene>
    <name evidence="1" type="ORF">AAE3_LOCUS272</name>
</gene>
<organism evidence="1 2">
    <name type="scientific">Cyclocybe aegerita</name>
    <name type="common">Black poplar mushroom</name>
    <name type="synonym">Agrocybe aegerita</name>
    <dbReference type="NCBI Taxonomy" id="1973307"/>
    <lineage>
        <taxon>Eukaryota</taxon>
        <taxon>Fungi</taxon>
        <taxon>Dikarya</taxon>
        <taxon>Basidiomycota</taxon>
        <taxon>Agaricomycotina</taxon>
        <taxon>Agaricomycetes</taxon>
        <taxon>Agaricomycetidae</taxon>
        <taxon>Agaricales</taxon>
        <taxon>Agaricineae</taxon>
        <taxon>Bolbitiaceae</taxon>
        <taxon>Cyclocybe</taxon>
    </lineage>
</organism>
<keyword evidence="2" id="KW-1185">Reference proteome</keyword>
<dbReference type="Gene3D" id="1.25.10.10">
    <property type="entry name" value="Leucine-rich Repeat Variant"/>
    <property type="match status" value="1"/>
</dbReference>
<comment type="caution">
    <text evidence="1">The sequence shown here is derived from an EMBL/GenBank/DDBJ whole genome shotgun (WGS) entry which is preliminary data.</text>
</comment>
<dbReference type="SUPFAM" id="SSF48371">
    <property type="entry name" value="ARM repeat"/>
    <property type="match status" value="1"/>
</dbReference>
<name>A0A8S0VQ33_CYCAE</name>
<proteinExistence type="predicted"/>
<dbReference type="EMBL" id="CACVBS010000001">
    <property type="protein sequence ID" value="CAA7257472.1"/>
    <property type="molecule type" value="Genomic_DNA"/>
</dbReference>
<evidence type="ECO:0000313" key="1">
    <source>
        <dbReference type="EMBL" id="CAA7257472.1"/>
    </source>
</evidence>
<reference evidence="1 2" key="1">
    <citation type="submission" date="2020-01" db="EMBL/GenBank/DDBJ databases">
        <authorList>
            <person name="Gupta K D."/>
        </authorList>
    </citation>
    <scope>NUCLEOTIDE SEQUENCE [LARGE SCALE GENOMIC DNA]</scope>
</reference>
<evidence type="ECO:0000313" key="2">
    <source>
        <dbReference type="Proteomes" id="UP000467700"/>
    </source>
</evidence>
<accession>A0A8S0VQ33</accession>
<protein>
    <submittedName>
        <fullName evidence="1">Uncharacterized protein</fullName>
    </submittedName>
</protein>